<keyword evidence="3 6" id="KW-0812">Transmembrane</keyword>
<feature type="transmembrane region" description="Helical" evidence="6">
    <location>
        <begin position="57"/>
        <end position="83"/>
    </location>
</feature>
<dbReference type="EMBL" id="BOMB01000049">
    <property type="protein sequence ID" value="GID15884.1"/>
    <property type="molecule type" value="Genomic_DNA"/>
</dbReference>
<evidence type="ECO:0000256" key="1">
    <source>
        <dbReference type="ARBA" id="ARBA00004651"/>
    </source>
</evidence>
<comment type="caution">
    <text evidence="7">The sequence shown here is derived from an EMBL/GenBank/DDBJ whole genome shotgun (WGS) entry which is preliminary data.</text>
</comment>
<feature type="transmembrane region" description="Helical" evidence="6">
    <location>
        <begin position="135"/>
        <end position="158"/>
    </location>
</feature>
<feature type="transmembrane region" description="Helical" evidence="6">
    <location>
        <begin position="95"/>
        <end position="114"/>
    </location>
</feature>
<feature type="transmembrane region" description="Helical" evidence="6">
    <location>
        <begin position="25"/>
        <end position="45"/>
    </location>
</feature>
<evidence type="ECO:0000256" key="6">
    <source>
        <dbReference type="SAM" id="Phobius"/>
    </source>
</evidence>
<evidence type="ECO:0000313" key="8">
    <source>
        <dbReference type="Proteomes" id="UP000612808"/>
    </source>
</evidence>
<dbReference type="RefSeq" id="WP_203664377.1">
    <property type="nucleotide sequence ID" value="NZ_BAAAZM010000038.1"/>
</dbReference>
<feature type="transmembrane region" description="Helical" evidence="6">
    <location>
        <begin position="255"/>
        <end position="277"/>
    </location>
</feature>
<sequence length="312" mass="34946">MPGMGHMGPMEAPTFARLLAPSVDWFFLVCCVLAAVVYLYGVARLRRRGDHWPVLRTVVWLAGLVTILAVTCTGLGSYGMALFSVHMTQHMVLSMFSPILLLMAAPITLALRALRPAPRGRRGAREILVAVLRSRVARVLTSPLVTLPLFIASLYGLYFTPLFDAAMSNWWGHHWMLVHFLLVGLAFFWPIMGTDPAPHRPPHVFRMVELFIAMPFHAFFGIAVMQSATLITHTFAHPPLFWGIRPLTDQHTGGAIAWAFSEAPTLLVLGALFYQWVRDEDRRARRADRAADRDGDAELAAYNAYLTRINQQ</sequence>
<accession>A0A8J3NHF1</accession>
<keyword evidence="5 6" id="KW-0472">Membrane</keyword>
<dbReference type="AlphaFoldDB" id="A0A8J3NHF1"/>
<organism evidence="7 8">
    <name type="scientific">Actinocatenispora rupis</name>
    <dbReference type="NCBI Taxonomy" id="519421"/>
    <lineage>
        <taxon>Bacteria</taxon>
        <taxon>Bacillati</taxon>
        <taxon>Actinomycetota</taxon>
        <taxon>Actinomycetes</taxon>
        <taxon>Micromonosporales</taxon>
        <taxon>Micromonosporaceae</taxon>
        <taxon>Actinocatenispora</taxon>
    </lineage>
</organism>
<feature type="transmembrane region" description="Helical" evidence="6">
    <location>
        <begin position="170"/>
        <end position="189"/>
    </location>
</feature>
<keyword evidence="2" id="KW-1003">Cell membrane</keyword>
<proteinExistence type="predicted"/>
<name>A0A8J3NHF1_9ACTN</name>
<evidence type="ECO:0000313" key="7">
    <source>
        <dbReference type="EMBL" id="GID15884.1"/>
    </source>
</evidence>
<dbReference type="InterPro" id="IPR019108">
    <property type="entry name" value="Caa3_assmbl_CtaG-rel"/>
</dbReference>
<protein>
    <submittedName>
        <fullName evidence="7">Membrane protein</fullName>
    </submittedName>
</protein>
<keyword evidence="8" id="KW-1185">Reference proteome</keyword>
<dbReference type="Pfam" id="PF09678">
    <property type="entry name" value="Caa3_CtaG"/>
    <property type="match status" value="1"/>
</dbReference>
<dbReference type="GO" id="GO:0005886">
    <property type="term" value="C:plasma membrane"/>
    <property type="evidence" value="ECO:0007669"/>
    <property type="project" value="UniProtKB-SubCell"/>
</dbReference>
<dbReference type="Proteomes" id="UP000612808">
    <property type="component" value="Unassembled WGS sequence"/>
</dbReference>
<reference evidence="7" key="1">
    <citation type="submission" date="2021-01" db="EMBL/GenBank/DDBJ databases">
        <title>Whole genome shotgun sequence of Actinocatenispora rupis NBRC 107355.</title>
        <authorList>
            <person name="Komaki H."/>
            <person name="Tamura T."/>
        </authorList>
    </citation>
    <scope>NUCLEOTIDE SEQUENCE</scope>
    <source>
        <strain evidence="7">NBRC 107355</strain>
    </source>
</reference>
<gene>
    <name evidence="7" type="ORF">Aru02nite_67730</name>
</gene>
<comment type="subcellular location">
    <subcellularLocation>
        <location evidence="1">Cell membrane</location>
        <topology evidence="1">Multi-pass membrane protein</topology>
    </subcellularLocation>
</comment>
<evidence type="ECO:0000256" key="4">
    <source>
        <dbReference type="ARBA" id="ARBA00022989"/>
    </source>
</evidence>
<keyword evidence="4 6" id="KW-1133">Transmembrane helix</keyword>
<evidence type="ECO:0000256" key="2">
    <source>
        <dbReference type="ARBA" id="ARBA00022475"/>
    </source>
</evidence>
<evidence type="ECO:0000256" key="3">
    <source>
        <dbReference type="ARBA" id="ARBA00022692"/>
    </source>
</evidence>
<evidence type="ECO:0000256" key="5">
    <source>
        <dbReference type="ARBA" id="ARBA00023136"/>
    </source>
</evidence>
<feature type="transmembrane region" description="Helical" evidence="6">
    <location>
        <begin position="210"/>
        <end position="235"/>
    </location>
</feature>